<dbReference type="GO" id="GO:0005886">
    <property type="term" value="C:plasma membrane"/>
    <property type="evidence" value="ECO:0007669"/>
    <property type="project" value="TreeGrafter"/>
</dbReference>
<gene>
    <name evidence="14" type="primary">LOC106574675</name>
</gene>
<dbReference type="Pfam" id="PF03803">
    <property type="entry name" value="Scramblase"/>
    <property type="match status" value="1"/>
</dbReference>
<evidence type="ECO:0000256" key="12">
    <source>
        <dbReference type="SAM" id="MobiDB-lite"/>
    </source>
</evidence>
<reference evidence="14" key="1">
    <citation type="submission" date="2025-08" db="UniProtKB">
        <authorList>
            <consortium name="RefSeq"/>
        </authorList>
    </citation>
    <scope>IDENTIFICATION</scope>
</reference>
<comment type="subcellular location">
    <subcellularLocation>
        <location evidence="2">Membrane</location>
        <topology evidence="2">Single-pass type II membrane protein</topology>
    </subcellularLocation>
</comment>
<proteinExistence type="inferred from homology"/>
<dbReference type="GO" id="GO:0017128">
    <property type="term" value="F:phospholipid scramblase activity"/>
    <property type="evidence" value="ECO:0007669"/>
    <property type="project" value="InterPro"/>
</dbReference>
<comment type="similarity">
    <text evidence="3 11">Belongs to the phospholipid scramblase family.</text>
</comment>
<protein>
    <recommendedName>
        <fullName evidence="11">Phospholipid scramblase</fullName>
    </recommendedName>
</protein>
<accession>A0A1S3MSM4</accession>
<dbReference type="PANTHER" id="PTHR23248">
    <property type="entry name" value="PHOSPHOLIPID SCRAMBLASE-RELATED"/>
    <property type="match status" value="1"/>
</dbReference>
<dbReference type="RefSeq" id="XP_014006149.2">
    <property type="nucleotide sequence ID" value="XM_014150674.2"/>
</dbReference>
<dbReference type="KEGG" id="sasa:106574675"/>
<feature type="compositionally biased region" description="Pro residues" evidence="12">
    <location>
        <begin position="36"/>
        <end position="45"/>
    </location>
</feature>
<evidence type="ECO:0000256" key="1">
    <source>
        <dbReference type="ARBA" id="ARBA00001913"/>
    </source>
</evidence>
<evidence type="ECO:0000256" key="5">
    <source>
        <dbReference type="ARBA" id="ARBA00022692"/>
    </source>
</evidence>
<evidence type="ECO:0000256" key="6">
    <source>
        <dbReference type="ARBA" id="ARBA00022837"/>
    </source>
</evidence>
<keyword evidence="8" id="KW-0472">Membrane</keyword>
<evidence type="ECO:0000256" key="3">
    <source>
        <dbReference type="ARBA" id="ARBA00005350"/>
    </source>
</evidence>
<keyword evidence="5" id="KW-0812">Transmembrane</keyword>
<comment type="function">
    <text evidence="11">May mediate accelerated ATP-independent bidirectional transbilayer migration of phospholipids upon binding calcium ions that results in a loss of phospholipid asymmetry in the plasma membrane.</text>
</comment>
<keyword evidence="6 11" id="KW-0106">Calcium</keyword>
<evidence type="ECO:0000256" key="2">
    <source>
        <dbReference type="ARBA" id="ARBA00004606"/>
    </source>
</evidence>
<dbReference type="InterPro" id="IPR005552">
    <property type="entry name" value="Scramblase"/>
</dbReference>
<dbReference type="GeneID" id="106574675"/>
<evidence type="ECO:0000256" key="10">
    <source>
        <dbReference type="ARBA" id="ARBA00023288"/>
    </source>
</evidence>
<dbReference type="Proteomes" id="UP001652741">
    <property type="component" value="Chromosome ssa16"/>
</dbReference>
<keyword evidence="4" id="KW-0597">Phosphoprotein</keyword>
<sequence>MASKGHGDTNSGQLPPAPAYSEEVPPGHNAVYPAPTVVPPPPSYLTPSAPPDHMMMPASLEPLNVVYPAPTNPGFPPPGYVTPSAPPMMPAPFGHPNAVYPAPTNPRILPVPPGYVTPPVPAMMPAPFGHPNAVYPAPTNPRIPPVPPGYVTPPVPAMMPAPPPDLRPTGCPPGLEYLIHVDQLLVHQTFHLAELLSWEVRNSYNVKNSIGQQVFLAEEENNCCNLQCFGPSRPFTFHIQDNLGQEVLTLMRPLACSYCCFPCCLQDLEVQSPPGIPIGYVVQECHPFLPKLTVLNERRQPQLRIKGPLFFCSCCRDVTFEVKTLDDSMLIGHISKQWSGFLREAYTDADHFGIVFPLDLDVKMKAVLLGACFLIDFLYFEERKGDKKH</sequence>
<dbReference type="PANTHER" id="PTHR23248:SF38">
    <property type="entry name" value="PHOSPHOLIPID SCRAMBLASE 1"/>
    <property type="match status" value="1"/>
</dbReference>
<keyword evidence="10 11" id="KW-0449">Lipoprotein</keyword>
<feature type="region of interest" description="Disordered" evidence="12">
    <location>
        <begin position="1"/>
        <end position="45"/>
    </location>
</feature>
<keyword evidence="9 11" id="KW-0564">Palmitate</keyword>
<evidence type="ECO:0000256" key="8">
    <source>
        <dbReference type="ARBA" id="ARBA00023136"/>
    </source>
</evidence>
<name>A0A1S3MSM4_SALSA</name>
<evidence type="ECO:0000313" key="13">
    <source>
        <dbReference type="Proteomes" id="UP001652741"/>
    </source>
</evidence>
<comment type="cofactor">
    <cofactor evidence="1 11">
        <name>Ca(2+)</name>
        <dbReference type="ChEBI" id="CHEBI:29108"/>
    </cofactor>
</comment>
<dbReference type="AlphaFoldDB" id="A0A1S3MSM4"/>
<keyword evidence="13" id="KW-1185">Reference proteome</keyword>
<organism evidence="13 14">
    <name type="scientific">Salmo salar</name>
    <name type="common">Atlantic salmon</name>
    <dbReference type="NCBI Taxonomy" id="8030"/>
    <lineage>
        <taxon>Eukaryota</taxon>
        <taxon>Metazoa</taxon>
        <taxon>Chordata</taxon>
        <taxon>Craniata</taxon>
        <taxon>Vertebrata</taxon>
        <taxon>Euteleostomi</taxon>
        <taxon>Actinopterygii</taxon>
        <taxon>Neopterygii</taxon>
        <taxon>Teleostei</taxon>
        <taxon>Protacanthopterygii</taxon>
        <taxon>Salmoniformes</taxon>
        <taxon>Salmonidae</taxon>
        <taxon>Salmoninae</taxon>
        <taxon>Salmo</taxon>
    </lineage>
</organism>
<evidence type="ECO:0000256" key="9">
    <source>
        <dbReference type="ARBA" id="ARBA00023139"/>
    </source>
</evidence>
<evidence type="ECO:0000256" key="7">
    <source>
        <dbReference type="ARBA" id="ARBA00022989"/>
    </source>
</evidence>
<dbReference type="PRINTS" id="PR01217">
    <property type="entry name" value="PRICHEXTENSN"/>
</dbReference>
<evidence type="ECO:0000256" key="11">
    <source>
        <dbReference type="RuleBase" id="RU363116"/>
    </source>
</evidence>
<keyword evidence="7" id="KW-1133">Transmembrane helix</keyword>
<evidence type="ECO:0000256" key="4">
    <source>
        <dbReference type="ARBA" id="ARBA00022553"/>
    </source>
</evidence>
<evidence type="ECO:0000313" key="14">
    <source>
        <dbReference type="RefSeq" id="XP_014006149.2"/>
    </source>
</evidence>